<proteinExistence type="predicted"/>
<evidence type="ECO:0008006" key="2">
    <source>
        <dbReference type="Google" id="ProtNLM"/>
    </source>
</evidence>
<name>A0A0F9RDI0_9ZZZZ</name>
<accession>A0A0F9RDI0</accession>
<gene>
    <name evidence="1" type="ORF">LCGC14_0590840</name>
</gene>
<evidence type="ECO:0000313" key="1">
    <source>
        <dbReference type="EMBL" id="KKN54585.1"/>
    </source>
</evidence>
<sequence>MDLKELKKIMPEIFEKVKKDVKGVYGRHRAGLSLGLVEMGMYRGGFIGGMHFYPGTDIVMNKTPLKIILNEQPFEIVWAYIYHILLHEYVHSLGIINEQQCRIITLKISEETFMDSDHPAIILAKNGIGTYFQNLNLIYSPPDLKPDGIPIEYIYEFDRKSYDYYS</sequence>
<dbReference type="EMBL" id="LAZR01000922">
    <property type="protein sequence ID" value="KKN54585.1"/>
    <property type="molecule type" value="Genomic_DNA"/>
</dbReference>
<reference evidence="1" key="1">
    <citation type="journal article" date="2015" name="Nature">
        <title>Complex archaea that bridge the gap between prokaryotes and eukaryotes.</title>
        <authorList>
            <person name="Spang A."/>
            <person name="Saw J.H."/>
            <person name="Jorgensen S.L."/>
            <person name="Zaremba-Niedzwiedzka K."/>
            <person name="Martijn J."/>
            <person name="Lind A.E."/>
            <person name="van Eijk R."/>
            <person name="Schleper C."/>
            <person name="Guy L."/>
            <person name="Ettema T.J."/>
        </authorList>
    </citation>
    <scope>NUCLEOTIDE SEQUENCE</scope>
</reference>
<protein>
    <recommendedName>
        <fullName evidence="2">SprT-like domain-containing protein</fullName>
    </recommendedName>
</protein>
<dbReference type="AlphaFoldDB" id="A0A0F9RDI0"/>
<organism evidence="1">
    <name type="scientific">marine sediment metagenome</name>
    <dbReference type="NCBI Taxonomy" id="412755"/>
    <lineage>
        <taxon>unclassified sequences</taxon>
        <taxon>metagenomes</taxon>
        <taxon>ecological metagenomes</taxon>
    </lineage>
</organism>
<comment type="caution">
    <text evidence="1">The sequence shown here is derived from an EMBL/GenBank/DDBJ whole genome shotgun (WGS) entry which is preliminary data.</text>
</comment>